<reference evidence="2 3" key="1">
    <citation type="submission" date="2014-07" db="EMBL/GenBank/DDBJ databases">
        <authorList>
            <person name="McCorrison J."/>
            <person name="Sanka R."/>
            <person name="Torralba M."/>
            <person name="Gillis M."/>
            <person name="Haft D.H."/>
            <person name="Methe B."/>
            <person name="Sutton G."/>
            <person name="Nelson K.E."/>
        </authorList>
    </citation>
    <scope>NUCLEOTIDE SEQUENCE [LARGE SCALE GENOMIC DNA]</scope>
    <source>
        <strain evidence="2 3">DNF00882</strain>
    </source>
</reference>
<dbReference type="AlphaFoldDB" id="A0A096AUA2"/>
<gene>
    <name evidence="2" type="ORF">HMPREF0654_00940</name>
</gene>
<sequence length="259" mass="30215">MLYQVTCKKCGGKFRITVDNVLKTASVCPHCGQKLAILIPKEQVKPKGDIIEAVPENVKKKANNHVRENGETLRQVPKKKRGKGLKILFIILVVALHGLGFMAFYWYRQNVQEKERLERQHHRDSVEQVRKQVAEKVAAEKLQEKRWEKVSNFVKSFYENAVLSGADVTQYEQYLTDNCRRLIYGNDENAYDLDKQTAWWGFFGTLSGLENSEELLRNLRVSHYEDDWYKVRLSQNGETEQRLIRIKQFGGRLLIDNVR</sequence>
<comment type="caution">
    <text evidence="2">The sequence shown here is derived from an EMBL/GenBank/DDBJ whole genome shotgun (WGS) entry which is preliminary data.</text>
</comment>
<dbReference type="Proteomes" id="UP000029538">
    <property type="component" value="Unassembled WGS sequence"/>
</dbReference>
<proteinExistence type="predicted"/>
<evidence type="ECO:0000256" key="1">
    <source>
        <dbReference type="SAM" id="Phobius"/>
    </source>
</evidence>
<protein>
    <submittedName>
        <fullName evidence="2">Uncharacterized protein</fullName>
    </submittedName>
</protein>
<evidence type="ECO:0000313" key="3">
    <source>
        <dbReference type="Proteomes" id="UP000029538"/>
    </source>
</evidence>
<accession>A0A096AUA2</accession>
<feature type="transmembrane region" description="Helical" evidence="1">
    <location>
        <begin position="87"/>
        <end position="107"/>
    </location>
</feature>
<organism evidence="2 3">
    <name type="scientific">Prevotella disiens DNF00882</name>
    <dbReference type="NCBI Taxonomy" id="1401075"/>
    <lineage>
        <taxon>Bacteria</taxon>
        <taxon>Pseudomonadati</taxon>
        <taxon>Bacteroidota</taxon>
        <taxon>Bacteroidia</taxon>
        <taxon>Bacteroidales</taxon>
        <taxon>Prevotellaceae</taxon>
        <taxon>Prevotella</taxon>
    </lineage>
</organism>
<dbReference type="Gene3D" id="3.10.450.50">
    <property type="match status" value="1"/>
</dbReference>
<dbReference type="EMBL" id="JRNR01000002">
    <property type="protein sequence ID" value="KGF50678.1"/>
    <property type="molecule type" value="Genomic_DNA"/>
</dbReference>
<name>A0A096AUA2_9BACT</name>
<keyword evidence="1" id="KW-0812">Transmembrane</keyword>
<keyword evidence="1" id="KW-0472">Membrane</keyword>
<dbReference type="RefSeq" id="WP_036882016.1">
    <property type="nucleotide sequence ID" value="NZ_JRNR01000002.1"/>
</dbReference>
<keyword evidence="1" id="KW-1133">Transmembrane helix</keyword>
<evidence type="ECO:0000313" key="2">
    <source>
        <dbReference type="EMBL" id="KGF50678.1"/>
    </source>
</evidence>